<dbReference type="GeneID" id="300198796"/>
<dbReference type="RefSeq" id="YP_013605407.1">
    <property type="nucleotide sequence ID" value="NC_133305.1"/>
</dbReference>
<keyword evidence="2" id="KW-1185">Reference proteome</keyword>
<protein>
    <submittedName>
        <fullName evidence="1">Uncharacterized protein</fullName>
    </submittedName>
</protein>
<dbReference type="Gene3D" id="1.20.120.330">
    <property type="entry name" value="Nucleotidyltransferases domain 2"/>
    <property type="match status" value="1"/>
</dbReference>
<dbReference type="EMBL" id="BK063677">
    <property type="protein sequence ID" value="DBA35444.1"/>
    <property type="molecule type" value="Genomic_DNA"/>
</dbReference>
<reference evidence="1 2" key="1">
    <citation type="journal article" date="2023" name="Nat. Microbiol.">
        <title>A compendium of viruses from methanogenic archaea reveals their diversity and adaptations to the gut environment.</title>
        <authorList>
            <person name="Medvedeva S."/>
            <person name="Borrel G."/>
            <person name="Krupovic M."/>
            <person name="Gribaldo S."/>
        </authorList>
    </citation>
    <scope>NUCLEOTIDE SEQUENCE [LARGE SCALE GENOMIC DNA]</scope>
</reference>
<accession>A0AA86XK97</accession>
<gene>
    <name evidence="1" type="ORF">vir080_00071</name>
</gene>
<sequence>MSSEEKFDWCEYYNFADSFSSSDNPAELRSGISRFYYSAFCTCRDYIIEHRLWGDDEELEKIMTSKSSKVHEKTYEIFHDNHFLNRQKHGMKIARLLLELRDKRNDADYKSEKYNVKYNHAFVKARTKKLFDEFKKL</sequence>
<evidence type="ECO:0000313" key="1">
    <source>
        <dbReference type="EMBL" id="DBA35444.1"/>
    </source>
</evidence>
<evidence type="ECO:0000313" key="2">
    <source>
        <dbReference type="Proteomes" id="UP001302529"/>
    </source>
</evidence>
<proteinExistence type="predicted"/>
<name>A0AA86XK97_9CAUD</name>
<organism evidence="1 2">
    <name type="scientific">Caudoviricetes sp. vir080</name>
    <dbReference type="NCBI Taxonomy" id="3068353"/>
    <lineage>
        <taxon>Viruses</taxon>
        <taxon>Duplodnaviria</taxon>
        <taxon>Heunggongvirae</taxon>
        <taxon>Uroviricota</taxon>
        <taxon>Caudoviricetes</taxon>
    </lineage>
</organism>
<dbReference type="Proteomes" id="UP001302529">
    <property type="component" value="Segment"/>
</dbReference>